<protein>
    <submittedName>
        <fullName evidence="1">SMI1/KNR4 family protein</fullName>
    </submittedName>
</protein>
<proteinExistence type="predicted"/>
<evidence type="ECO:0000313" key="1">
    <source>
        <dbReference type="EMBL" id="MBC2005582.1"/>
    </source>
</evidence>
<dbReference type="Proteomes" id="UP000546806">
    <property type="component" value="Unassembled WGS sequence"/>
</dbReference>
<gene>
    <name evidence="1" type="ORF">HCA78_17620</name>
</gene>
<accession>A0A842D462</accession>
<organism evidence="1 2">
    <name type="scientific">Listeria booriae</name>
    <dbReference type="NCBI Taxonomy" id="1552123"/>
    <lineage>
        <taxon>Bacteria</taxon>
        <taxon>Bacillati</taxon>
        <taxon>Bacillota</taxon>
        <taxon>Bacilli</taxon>
        <taxon>Bacillales</taxon>
        <taxon>Listeriaceae</taxon>
        <taxon>Listeria</taxon>
    </lineage>
</organism>
<sequence>MMKYKFLVEQNYKHYPVGLEDINKAQNDLDIVFPQELLDLYKNVGYGFIKGSRQNINRVMDP</sequence>
<dbReference type="RefSeq" id="WP_185534165.1">
    <property type="nucleotide sequence ID" value="NZ_JAARWW010000056.1"/>
</dbReference>
<dbReference type="InterPro" id="IPR037883">
    <property type="entry name" value="Knr4/Smi1-like_sf"/>
</dbReference>
<reference evidence="1 2" key="1">
    <citation type="submission" date="2020-03" db="EMBL/GenBank/DDBJ databases">
        <title>Soil Listeria distribution.</title>
        <authorList>
            <person name="Liao J."/>
            <person name="Wiedmann M."/>
        </authorList>
    </citation>
    <scope>NUCLEOTIDE SEQUENCE [LARGE SCALE GENOMIC DNA]</scope>
    <source>
        <strain evidence="1 2">FSL L7-0435</strain>
    </source>
</reference>
<dbReference type="SUPFAM" id="SSF160631">
    <property type="entry name" value="SMI1/KNR4-like"/>
    <property type="match status" value="1"/>
</dbReference>
<dbReference type="EMBL" id="JAARWW010000056">
    <property type="protein sequence ID" value="MBC2005582.1"/>
    <property type="molecule type" value="Genomic_DNA"/>
</dbReference>
<evidence type="ECO:0000313" key="2">
    <source>
        <dbReference type="Proteomes" id="UP000546806"/>
    </source>
</evidence>
<name>A0A842D462_9LIST</name>
<dbReference type="AlphaFoldDB" id="A0A842D462"/>
<comment type="caution">
    <text evidence="1">The sequence shown here is derived from an EMBL/GenBank/DDBJ whole genome shotgun (WGS) entry which is preliminary data.</text>
</comment>
<feature type="non-terminal residue" evidence="1">
    <location>
        <position position="62"/>
    </location>
</feature>